<dbReference type="EMBL" id="JAPHNI010000049">
    <property type="protein sequence ID" value="KAJ8117524.1"/>
    <property type="molecule type" value="Genomic_DNA"/>
</dbReference>
<evidence type="ECO:0000313" key="2">
    <source>
        <dbReference type="Proteomes" id="UP001153331"/>
    </source>
</evidence>
<organism evidence="1 2">
    <name type="scientific">Boeremia exigua</name>
    <dbReference type="NCBI Taxonomy" id="749465"/>
    <lineage>
        <taxon>Eukaryota</taxon>
        <taxon>Fungi</taxon>
        <taxon>Dikarya</taxon>
        <taxon>Ascomycota</taxon>
        <taxon>Pezizomycotina</taxon>
        <taxon>Dothideomycetes</taxon>
        <taxon>Pleosporomycetidae</taxon>
        <taxon>Pleosporales</taxon>
        <taxon>Pleosporineae</taxon>
        <taxon>Didymellaceae</taxon>
        <taxon>Boeremia</taxon>
    </lineage>
</organism>
<reference evidence="1" key="1">
    <citation type="submission" date="2022-11" db="EMBL/GenBank/DDBJ databases">
        <title>Genome Sequence of Boeremia exigua.</title>
        <authorList>
            <person name="Buettner E."/>
        </authorList>
    </citation>
    <scope>NUCLEOTIDE SEQUENCE</scope>
    <source>
        <strain evidence="1">CU02</strain>
    </source>
</reference>
<evidence type="ECO:0000313" key="1">
    <source>
        <dbReference type="EMBL" id="KAJ8117524.1"/>
    </source>
</evidence>
<dbReference type="Proteomes" id="UP001153331">
    <property type="component" value="Unassembled WGS sequence"/>
</dbReference>
<protein>
    <submittedName>
        <fullName evidence="1">Uncharacterized protein</fullName>
    </submittedName>
</protein>
<name>A0ACC2IQU7_9PLEO</name>
<gene>
    <name evidence="1" type="ORF">OPT61_g1287</name>
</gene>
<comment type="caution">
    <text evidence="1">The sequence shown here is derived from an EMBL/GenBank/DDBJ whole genome shotgun (WGS) entry which is preliminary data.</text>
</comment>
<keyword evidence="2" id="KW-1185">Reference proteome</keyword>
<proteinExistence type="predicted"/>
<accession>A0ACC2IQU7</accession>
<sequence>MPQQQHNINASKEAQIQLALQALKQDANLSQRRAAAIYSIPQATLSNRRAGRPSRADTMPNLRGLDNNEEQVIVNHILELDARGFGPRLADVAAMANSLRAERNLGPVGTNWPSTFVKRQPELKVKFNRRYDYKRALCEDSGIVQGWFSLVANVKAKYSIPDDNVHNFNKTGFIIGQISTGAVVTASERQGRPKTAIPPFIIFKARHHLTGWYKEEDLPQDWVIGVSSNGWTTNELGFEWLKHFDRHTKERTVSTYRLLVIDGHESHESLQFQQYCKDNKIVTLCMPPHLLHLLQLLDVGCFGPLKQAYGRQAEALMRNRITHLTKSEFLPCFKAAYNAVFTASNIQGGLRGAGLVPFDPERVISGLDVKLRTPSPLLAANNEPWQSQTPSNTLELRSQLTLVKTRIQRHIDSSPTSIVEAFKKVSKGAAIIAHKLVLAQQEIKELRAANEAATRRKSHKRKRVQKEGTLIVEDGQRLAALKEFGARGDGKRAKKQVRAQEAPTMPRSEPPRSSFPPVIAQVSGEDLVVGGGVAIFHLASQRVVICSAHDRRGEKYYFLPKGRRDAGEDSRTGAEREGYEESGYRNRLLPLPTKHRQPQAHPRVDSPPLTAEPVWMQLMPLGYGSKQYVLYWYIAETLPPDVEVELQTEAGAPYKPPPAYPLDLTLKERVKLEPSGYEPLHHEGTGVDEEEATYQSQLVIVEEAVRKLGRNGVMADVVLRGWKGIQDRFAMEEMHEAATQSPEAMH</sequence>